<organism evidence="1 2">
    <name type="scientific">Tamilnaduibacter salinus</name>
    <dbReference type="NCBI Taxonomy" id="1484056"/>
    <lineage>
        <taxon>Bacteria</taxon>
        <taxon>Pseudomonadati</taxon>
        <taxon>Pseudomonadota</taxon>
        <taxon>Gammaproteobacteria</taxon>
        <taxon>Pseudomonadales</taxon>
        <taxon>Marinobacteraceae</taxon>
        <taxon>Tamilnaduibacter</taxon>
    </lineage>
</organism>
<comment type="caution">
    <text evidence="1">The sequence shown here is derived from an EMBL/GenBank/DDBJ whole genome shotgun (WGS) entry which is preliminary data.</text>
</comment>
<dbReference type="AlphaFoldDB" id="A0A2A2HZR0"/>
<protein>
    <submittedName>
        <fullName evidence="1">Uncharacterized protein</fullName>
    </submittedName>
</protein>
<sequence>MRLLDRQRLVILVLTSINQHLKKKNSYKMSGGRRIALQGCLRQLMSRNRKETLKPANQVYVVKGQYFYSI</sequence>
<dbReference type="EMBL" id="NMPM01000151">
    <property type="protein sequence ID" value="PAV24504.1"/>
    <property type="molecule type" value="Genomic_DNA"/>
</dbReference>
<gene>
    <name evidence="1" type="ORF">CF392_15900</name>
</gene>
<evidence type="ECO:0000313" key="1">
    <source>
        <dbReference type="EMBL" id="PAV24504.1"/>
    </source>
</evidence>
<proteinExistence type="predicted"/>
<reference evidence="1 2" key="1">
    <citation type="submission" date="2017-07" db="EMBL/GenBank/DDBJ databases">
        <title>Tamlnaduibacter salinus (Mi-7) genome sequencing.</title>
        <authorList>
            <person name="Verma A."/>
            <person name="Krishnamurthi S."/>
        </authorList>
    </citation>
    <scope>NUCLEOTIDE SEQUENCE [LARGE SCALE GENOMIC DNA]</scope>
    <source>
        <strain evidence="1 2">Mi-7</strain>
    </source>
</reference>
<name>A0A2A2HZR0_9GAMM</name>
<evidence type="ECO:0000313" key="2">
    <source>
        <dbReference type="Proteomes" id="UP000218332"/>
    </source>
</evidence>
<accession>A0A2A2HZR0</accession>
<dbReference type="Proteomes" id="UP000218332">
    <property type="component" value="Unassembled WGS sequence"/>
</dbReference>
<keyword evidence="2" id="KW-1185">Reference proteome</keyword>